<evidence type="ECO:0000313" key="2">
    <source>
        <dbReference type="EMBL" id="NUU60772.1"/>
    </source>
</evidence>
<keyword evidence="3" id="KW-1185">Reference proteome</keyword>
<organism evidence="2 3">
    <name type="scientific">Paenibacillus agri</name>
    <dbReference type="NCBI Taxonomy" id="2744309"/>
    <lineage>
        <taxon>Bacteria</taxon>
        <taxon>Bacillati</taxon>
        <taxon>Bacillota</taxon>
        <taxon>Bacilli</taxon>
        <taxon>Bacillales</taxon>
        <taxon>Paenibacillaceae</taxon>
        <taxon>Paenibacillus</taxon>
    </lineage>
</organism>
<dbReference type="EMBL" id="JABWCS010000204">
    <property type="protein sequence ID" value="NUU60772.1"/>
    <property type="molecule type" value="Genomic_DNA"/>
</dbReference>
<comment type="similarity">
    <text evidence="1">Belongs to the RutC family.</text>
</comment>
<dbReference type="Pfam" id="PF01042">
    <property type="entry name" value="Ribonuc_L-PSP"/>
    <property type="match status" value="1"/>
</dbReference>
<dbReference type="SUPFAM" id="SSF55298">
    <property type="entry name" value="YjgF-like"/>
    <property type="match status" value="1"/>
</dbReference>
<dbReference type="GO" id="GO:0019239">
    <property type="term" value="F:deaminase activity"/>
    <property type="evidence" value="ECO:0007669"/>
    <property type="project" value="TreeGrafter"/>
</dbReference>
<accession>A0A850EQ35</accession>
<protein>
    <submittedName>
        <fullName evidence="2">RidA family protein</fullName>
    </submittedName>
</protein>
<dbReference type="InterPro" id="IPR006175">
    <property type="entry name" value="YjgF/YER057c/UK114"/>
</dbReference>
<dbReference type="CDD" id="cd00448">
    <property type="entry name" value="YjgF_YER057c_UK114_family"/>
    <property type="match status" value="1"/>
</dbReference>
<dbReference type="Proteomes" id="UP000564806">
    <property type="component" value="Unassembled WGS sequence"/>
</dbReference>
<dbReference type="RefSeq" id="WP_066376556.1">
    <property type="nucleotide sequence ID" value="NZ_JABWCS010000204.1"/>
</dbReference>
<dbReference type="PANTHER" id="PTHR11803">
    <property type="entry name" value="2-IMINOBUTANOATE/2-IMINOPROPANOATE DEAMINASE RIDA"/>
    <property type="match status" value="1"/>
</dbReference>
<reference evidence="2" key="1">
    <citation type="submission" date="2020-06" db="EMBL/GenBank/DDBJ databases">
        <title>Paenibacillus sp. nov., isolated from soil.</title>
        <authorList>
            <person name="Seo Y.L."/>
        </authorList>
    </citation>
    <scope>NUCLEOTIDE SEQUENCE [LARGE SCALE GENOMIC DNA]</scope>
    <source>
        <strain evidence="2">JW14</strain>
    </source>
</reference>
<comment type="caution">
    <text evidence="2">The sequence shown here is derived from an EMBL/GenBank/DDBJ whole genome shotgun (WGS) entry which is preliminary data.</text>
</comment>
<dbReference type="AlphaFoldDB" id="A0A850EQ35"/>
<evidence type="ECO:0000256" key="1">
    <source>
        <dbReference type="ARBA" id="ARBA00010552"/>
    </source>
</evidence>
<sequence>MITRLSNHYGDDTCSAFTAAGDFIFLAHHSGGHERDDIAFQMVQSFENLKTTLHAAGARLGDLVQINLYLRDIEHFSVARDVFRTYFDNETFPARMTTTSKFVNSSCLCMIDGIAYKPRS</sequence>
<gene>
    <name evidence="2" type="ORF">HPT30_10485</name>
</gene>
<name>A0A850EQ35_9BACL</name>
<dbReference type="GO" id="GO:0005829">
    <property type="term" value="C:cytosol"/>
    <property type="evidence" value="ECO:0007669"/>
    <property type="project" value="TreeGrafter"/>
</dbReference>
<evidence type="ECO:0000313" key="3">
    <source>
        <dbReference type="Proteomes" id="UP000564806"/>
    </source>
</evidence>
<dbReference type="Gene3D" id="3.30.1330.40">
    <property type="entry name" value="RutC-like"/>
    <property type="match status" value="1"/>
</dbReference>
<proteinExistence type="inferred from homology"/>
<dbReference type="PANTHER" id="PTHR11803:SF58">
    <property type="entry name" value="PROTEIN HMF1-RELATED"/>
    <property type="match status" value="1"/>
</dbReference>
<dbReference type="InterPro" id="IPR035959">
    <property type="entry name" value="RutC-like_sf"/>
</dbReference>